<reference evidence="2 3" key="1">
    <citation type="journal article" date="2013" name="PLoS ONE">
        <title>Lactobacillus paracasei comparative genomics: towards species pan-genome definition and exploitation of diversity.</title>
        <authorList>
            <person name="Smokvina T."/>
            <person name="Wels M."/>
            <person name="Polka J."/>
            <person name="Chervaux C."/>
            <person name="Brisse S."/>
            <person name="Boekhorst J."/>
            <person name="van Hylckama Vlieg J.E."/>
            <person name="Siezen R.J."/>
        </authorList>
    </citation>
    <scope>NUCLEOTIDE SEQUENCE [LARGE SCALE GENOMIC DNA]</scope>
    <source>
        <strain evidence="2 3">Lpp41</strain>
    </source>
</reference>
<feature type="transmembrane region" description="Helical" evidence="1">
    <location>
        <begin position="62"/>
        <end position="81"/>
    </location>
</feature>
<keyword evidence="1" id="KW-0812">Transmembrane</keyword>
<keyword evidence="1" id="KW-1133">Transmembrane helix</keyword>
<dbReference type="EMBL" id="ANKE01000039">
    <property type="protein sequence ID" value="EPC76175.1"/>
    <property type="molecule type" value="Genomic_DNA"/>
</dbReference>
<dbReference type="Proteomes" id="UP000014244">
    <property type="component" value="Unassembled WGS sequence"/>
</dbReference>
<comment type="caution">
    <text evidence="2">The sequence shown here is derived from an EMBL/GenBank/DDBJ whole genome shotgun (WGS) entry which is preliminary data.</text>
</comment>
<feature type="transmembrane region" description="Helical" evidence="1">
    <location>
        <begin position="38"/>
        <end position="56"/>
    </location>
</feature>
<protein>
    <submittedName>
        <fullName evidence="2">Uncharacterized protein</fullName>
    </submittedName>
</protein>
<gene>
    <name evidence="2" type="ORF">Lpp41_00665</name>
</gene>
<evidence type="ECO:0000313" key="2">
    <source>
        <dbReference type="EMBL" id="EPC76175.1"/>
    </source>
</evidence>
<name>A0A829H9Y1_LACPA</name>
<evidence type="ECO:0000256" key="1">
    <source>
        <dbReference type="SAM" id="Phobius"/>
    </source>
</evidence>
<sequence>MNVDFWYYAAIILDCISILIFITSGWLSFKGENDYSDFNIGFGIFFLSAGSLANQFRSDGTSSWIDFVPTVLLFMAAIYFIHTWYQDKHPNHG</sequence>
<feature type="transmembrane region" description="Helical" evidence="1">
    <location>
        <begin position="6"/>
        <end position="26"/>
    </location>
</feature>
<accession>A0A829H9Y1</accession>
<proteinExistence type="predicted"/>
<dbReference type="AlphaFoldDB" id="A0A829H9Y1"/>
<keyword evidence="1" id="KW-0472">Membrane</keyword>
<evidence type="ECO:0000313" key="3">
    <source>
        <dbReference type="Proteomes" id="UP000014244"/>
    </source>
</evidence>
<organism evidence="2 3">
    <name type="scientific">Lacticaseibacillus paracasei subsp. paracasei Lpp41</name>
    <dbReference type="NCBI Taxonomy" id="1256208"/>
    <lineage>
        <taxon>Bacteria</taxon>
        <taxon>Bacillati</taxon>
        <taxon>Bacillota</taxon>
        <taxon>Bacilli</taxon>
        <taxon>Lactobacillales</taxon>
        <taxon>Lactobacillaceae</taxon>
        <taxon>Lacticaseibacillus</taxon>
    </lineage>
</organism>